<dbReference type="AlphaFoldDB" id="A0A918NIS1"/>
<evidence type="ECO:0000256" key="4">
    <source>
        <dbReference type="ARBA" id="ARBA00022840"/>
    </source>
</evidence>
<dbReference type="InterPro" id="IPR003593">
    <property type="entry name" value="AAA+_ATPase"/>
</dbReference>
<sequence length="249" mass="27633">MGPSIKMENVGVHFDLPQARSQGIMNSFKTVALGGVITQQKRRVGISALDNVSLNLKTGDRVALIGHNGAGKTTLLRILAGIIPPTSGKIRVEGRISSLISIQLGLNNHATGRDNIRLRARYMGFNEEEIDQQFADIIEFSNLNDFIDLPMRSYSSGMRLRLAFAIATAFRPDILILDEWLSAGDENFQKKASQRLGSLIDRTGIFIFASHNSQVQARTCNKGIVLRRGKILFRGDIDEAIKFNRTTEY</sequence>
<dbReference type="EMBL" id="BMYV01000002">
    <property type="protein sequence ID" value="GGX70568.1"/>
    <property type="molecule type" value="Genomic_DNA"/>
</dbReference>
<keyword evidence="3" id="KW-0547">Nucleotide-binding</keyword>
<feature type="domain" description="ABC transporter" evidence="5">
    <location>
        <begin position="31"/>
        <end position="249"/>
    </location>
</feature>
<comment type="similarity">
    <text evidence="1">Belongs to the ABC transporter superfamily.</text>
</comment>
<name>A0A918NIS1_9PROT</name>
<accession>A0A918NIS1</accession>
<evidence type="ECO:0000313" key="6">
    <source>
        <dbReference type="EMBL" id="GGX70568.1"/>
    </source>
</evidence>
<dbReference type="GO" id="GO:0140359">
    <property type="term" value="F:ABC-type transporter activity"/>
    <property type="evidence" value="ECO:0007669"/>
    <property type="project" value="InterPro"/>
</dbReference>
<dbReference type="PROSITE" id="PS50893">
    <property type="entry name" value="ABC_TRANSPORTER_2"/>
    <property type="match status" value="1"/>
</dbReference>
<organism evidence="6 7">
    <name type="scientific">Litorimonas cladophorae</name>
    <dbReference type="NCBI Taxonomy" id="1220491"/>
    <lineage>
        <taxon>Bacteria</taxon>
        <taxon>Pseudomonadati</taxon>
        <taxon>Pseudomonadota</taxon>
        <taxon>Alphaproteobacteria</taxon>
        <taxon>Maricaulales</taxon>
        <taxon>Robiginitomaculaceae</taxon>
    </lineage>
</organism>
<dbReference type="GO" id="GO:0016020">
    <property type="term" value="C:membrane"/>
    <property type="evidence" value="ECO:0007669"/>
    <property type="project" value="InterPro"/>
</dbReference>
<dbReference type="PANTHER" id="PTHR46743:SF2">
    <property type="entry name" value="TEICHOIC ACIDS EXPORT ATP-BINDING PROTEIN TAGH"/>
    <property type="match status" value="1"/>
</dbReference>
<evidence type="ECO:0000256" key="1">
    <source>
        <dbReference type="ARBA" id="ARBA00005417"/>
    </source>
</evidence>
<keyword evidence="2" id="KW-0813">Transport</keyword>
<dbReference type="InterPro" id="IPR015860">
    <property type="entry name" value="ABC_transpr_TagH-like"/>
</dbReference>
<proteinExistence type="inferred from homology"/>
<gene>
    <name evidence="6" type="primary">rfbI</name>
    <name evidence="6" type="ORF">GCM10011309_20860</name>
</gene>
<comment type="caution">
    <text evidence="6">The sequence shown here is derived from an EMBL/GenBank/DDBJ whole genome shotgun (WGS) entry which is preliminary data.</text>
</comment>
<dbReference type="GO" id="GO:0016887">
    <property type="term" value="F:ATP hydrolysis activity"/>
    <property type="evidence" value="ECO:0007669"/>
    <property type="project" value="InterPro"/>
</dbReference>
<dbReference type="InterPro" id="IPR003439">
    <property type="entry name" value="ABC_transporter-like_ATP-bd"/>
</dbReference>
<dbReference type="InterPro" id="IPR027417">
    <property type="entry name" value="P-loop_NTPase"/>
</dbReference>
<dbReference type="GO" id="GO:0005524">
    <property type="term" value="F:ATP binding"/>
    <property type="evidence" value="ECO:0007669"/>
    <property type="project" value="UniProtKB-KW"/>
</dbReference>
<evidence type="ECO:0000313" key="7">
    <source>
        <dbReference type="Proteomes" id="UP000600865"/>
    </source>
</evidence>
<dbReference type="PANTHER" id="PTHR46743">
    <property type="entry name" value="TEICHOIC ACIDS EXPORT ATP-BINDING PROTEIN TAGH"/>
    <property type="match status" value="1"/>
</dbReference>
<dbReference type="Proteomes" id="UP000600865">
    <property type="component" value="Unassembled WGS sequence"/>
</dbReference>
<dbReference type="InterPro" id="IPR050683">
    <property type="entry name" value="Bact_Polysacc_Export_ATP-bd"/>
</dbReference>
<keyword evidence="7" id="KW-1185">Reference proteome</keyword>
<dbReference type="Pfam" id="PF00005">
    <property type="entry name" value="ABC_tran"/>
    <property type="match status" value="1"/>
</dbReference>
<dbReference type="Gene3D" id="3.40.50.300">
    <property type="entry name" value="P-loop containing nucleotide triphosphate hydrolases"/>
    <property type="match status" value="1"/>
</dbReference>
<evidence type="ECO:0000259" key="5">
    <source>
        <dbReference type="PROSITE" id="PS50893"/>
    </source>
</evidence>
<evidence type="ECO:0000256" key="2">
    <source>
        <dbReference type="ARBA" id="ARBA00022448"/>
    </source>
</evidence>
<dbReference type="SUPFAM" id="SSF52540">
    <property type="entry name" value="P-loop containing nucleoside triphosphate hydrolases"/>
    <property type="match status" value="1"/>
</dbReference>
<dbReference type="CDD" id="cd03220">
    <property type="entry name" value="ABC_KpsT_Wzt"/>
    <property type="match status" value="1"/>
</dbReference>
<dbReference type="SMART" id="SM00382">
    <property type="entry name" value="AAA"/>
    <property type="match status" value="1"/>
</dbReference>
<reference evidence="6 7" key="1">
    <citation type="journal article" date="2014" name="Int. J. Syst. Evol. Microbiol.">
        <title>Complete genome sequence of Corynebacterium casei LMG S-19264T (=DSM 44701T), isolated from a smear-ripened cheese.</title>
        <authorList>
            <consortium name="US DOE Joint Genome Institute (JGI-PGF)"/>
            <person name="Walter F."/>
            <person name="Albersmeier A."/>
            <person name="Kalinowski J."/>
            <person name="Ruckert C."/>
        </authorList>
    </citation>
    <scope>NUCLEOTIDE SEQUENCE [LARGE SCALE GENOMIC DNA]</scope>
    <source>
        <strain evidence="6 7">KCTC 23968</strain>
    </source>
</reference>
<keyword evidence="4 6" id="KW-0067">ATP-binding</keyword>
<evidence type="ECO:0000256" key="3">
    <source>
        <dbReference type="ARBA" id="ARBA00022741"/>
    </source>
</evidence>
<protein>
    <submittedName>
        <fullName evidence="6">ABC transporter ATP-binding protein</fullName>
    </submittedName>
</protein>